<keyword evidence="1" id="KW-0812">Transmembrane</keyword>
<dbReference type="EMBL" id="QWKZ01000038">
    <property type="protein sequence ID" value="RIH85924.1"/>
    <property type="molecule type" value="Genomic_DNA"/>
</dbReference>
<accession>A0A399EMI6</accession>
<evidence type="ECO:0000256" key="1">
    <source>
        <dbReference type="SAM" id="Phobius"/>
    </source>
</evidence>
<organism evidence="2 3">
    <name type="scientific">Meiothermus luteus</name>
    <dbReference type="NCBI Taxonomy" id="2026184"/>
    <lineage>
        <taxon>Bacteria</taxon>
        <taxon>Thermotogati</taxon>
        <taxon>Deinococcota</taxon>
        <taxon>Deinococci</taxon>
        <taxon>Thermales</taxon>
        <taxon>Thermaceae</taxon>
        <taxon>Meiothermus</taxon>
    </lineage>
</organism>
<feature type="transmembrane region" description="Helical" evidence="1">
    <location>
        <begin position="21"/>
        <end position="42"/>
    </location>
</feature>
<keyword evidence="1" id="KW-1133">Transmembrane helix</keyword>
<sequence length="120" mass="12744">MAWAGWVGAGLESARALGVGLLAWGVLVLAYDPLVIGLAVALREYPLERFLLPAVLLNPLELFRVGLLYALGAPVLVGPTGYLLKEFLGYTGGLLPVVAGLMAVGLGLWGAAWRFGRRDR</sequence>
<comment type="caution">
    <text evidence="2">The sequence shown here is derived from an EMBL/GenBank/DDBJ whole genome shotgun (WGS) entry which is preliminary data.</text>
</comment>
<keyword evidence="1" id="KW-0472">Membrane</keyword>
<feature type="transmembrane region" description="Helical" evidence="1">
    <location>
        <begin position="62"/>
        <end position="84"/>
    </location>
</feature>
<dbReference type="Proteomes" id="UP000265800">
    <property type="component" value="Unassembled WGS sequence"/>
</dbReference>
<feature type="transmembrane region" description="Helical" evidence="1">
    <location>
        <begin position="90"/>
        <end position="112"/>
    </location>
</feature>
<evidence type="ECO:0000313" key="3">
    <source>
        <dbReference type="Proteomes" id="UP000265800"/>
    </source>
</evidence>
<protein>
    <submittedName>
        <fullName evidence="2">Uncharacterized protein</fullName>
    </submittedName>
</protein>
<gene>
    <name evidence="2" type="ORF">Mlute_01406</name>
</gene>
<name>A0A399EMI6_9DEIN</name>
<reference evidence="2 3" key="1">
    <citation type="submission" date="2018-08" db="EMBL/GenBank/DDBJ databases">
        <title>Meiothermus luteus KCTC 52599 genome sequencing project.</title>
        <authorList>
            <person name="Da Costa M.S."/>
            <person name="Albuquerque L."/>
            <person name="Raposo P."/>
            <person name="Froufe H.J.C."/>
            <person name="Barroso C.S."/>
            <person name="Egas C."/>
        </authorList>
    </citation>
    <scope>NUCLEOTIDE SEQUENCE [LARGE SCALE GENOMIC DNA]</scope>
    <source>
        <strain evidence="2 3">KCTC 52599</strain>
    </source>
</reference>
<proteinExistence type="predicted"/>
<dbReference type="AlphaFoldDB" id="A0A399EMI6"/>
<keyword evidence="3" id="KW-1185">Reference proteome</keyword>
<evidence type="ECO:0000313" key="2">
    <source>
        <dbReference type="EMBL" id="RIH85924.1"/>
    </source>
</evidence>